<reference evidence="1 2" key="1">
    <citation type="journal article" date="2019" name="Int. J. Syst. Evol. Microbiol.">
        <title>The Global Catalogue of Microorganisms (GCM) 10K type strain sequencing project: providing services to taxonomists for standard genome sequencing and annotation.</title>
        <authorList>
            <consortium name="The Broad Institute Genomics Platform"/>
            <consortium name="The Broad Institute Genome Sequencing Center for Infectious Disease"/>
            <person name="Wu L."/>
            <person name="Ma J."/>
        </authorList>
    </citation>
    <scope>NUCLEOTIDE SEQUENCE [LARGE SCALE GENOMIC DNA]</scope>
    <source>
        <strain evidence="1 2">JCM 14323</strain>
    </source>
</reference>
<accession>A0ABN2MQZ4</accession>
<organism evidence="1 2">
    <name type="scientific">Agromyces salentinus</name>
    <dbReference type="NCBI Taxonomy" id="269421"/>
    <lineage>
        <taxon>Bacteria</taxon>
        <taxon>Bacillati</taxon>
        <taxon>Actinomycetota</taxon>
        <taxon>Actinomycetes</taxon>
        <taxon>Micrococcales</taxon>
        <taxon>Microbacteriaceae</taxon>
        <taxon>Agromyces</taxon>
    </lineage>
</organism>
<gene>
    <name evidence="1" type="ORF">GCM10009750_19340</name>
</gene>
<evidence type="ECO:0000313" key="1">
    <source>
        <dbReference type="EMBL" id="GAA1835082.1"/>
    </source>
</evidence>
<dbReference type="SUPFAM" id="SSF53335">
    <property type="entry name" value="S-adenosyl-L-methionine-dependent methyltransferases"/>
    <property type="match status" value="1"/>
</dbReference>
<evidence type="ECO:0000313" key="2">
    <source>
        <dbReference type="Proteomes" id="UP001501746"/>
    </source>
</evidence>
<protein>
    <submittedName>
        <fullName evidence="1">Class I SAM-dependent methyltransferase</fullName>
    </submittedName>
</protein>
<keyword evidence="2" id="KW-1185">Reference proteome</keyword>
<keyword evidence="1" id="KW-0489">Methyltransferase</keyword>
<keyword evidence="1" id="KW-0808">Transferase</keyword>
<dbReference type="GO" id="GO:0008168">
    <property type="term" value="F:methyltransferase activity"/>
    <property type="evidence" value="ECO:0007669"/>
    <property type="project" value="UniProtKB-KW"/>
</dbReference>
<dbReference type="Pfam" id="PF13489">
    <property type="entry name" value="Methyltransf_23"/>
    <property type="match status" value="1"/>
</dbReference>
<sequence length="252" mass="26077">MIATSGVFGAGRGEPYVRVLTGPRPASLVLRSVDGSHDPFLLDVGSWVRAASPADLTALDAATGPTLDVGCGPGRMVRAAAARAIPALGIDIASHAVARTRVDGSLALQRSVFDRLPLEGRWQTILLMDGNLGIGGDPEALFRRCAALLAPGGSLVIEVDPDDALAVCSTCVLVDDDGHESDPFPWARMGTLEAESAVVRAGLAVVMRWAAAGRQFLRAARAEEGDARRTPATAATATVMATRAQATASELA</sequence>
<proteinExistence type="predicted"/>
<dbReference type="InterPro" id="IPR029063">
    <property type="entry name" value="SAM-dependent_MTases_sf"/>
</dbReference>
<dbReference type="EMBL" id="BAAANK010000005">
    <property type="protein sequence ID" value="GAA1835082.1"/>
    <property type="molecule type" value="Genomic_DNA"/>
</dbReference>
<name>A0ABN2MQZ4_9MICO</name>
<dbReference type="GO" id="GO:0032259">
    <property type="term" value="P:methylation"/>
    <property type="evidence" value="ECO:0007669"/>
    <property type="project" value="UniProtKB-KW"/>
</dbReference>
<dbReference type="Gene3D" id="3.40.50.150">
    <property type="entry name" value="Vaccinia Virus protein VP39"/>
    <property type="match status" value="1"/>
</dbReference>
<comment type="caution">
    <text evidence="1">The sequence shown here is derived from an EMBL/GenBank/DDBJ whole genome shotgun (WGS) entry which is preliminary data.</text>
</comment>
<dbReference type="Proteomes" id="UP001501746">
    <property type="component" value="Unassembled WGS sequence"/>
</dbReference>
<dbReference type="RefSeq" id="WP_212275258.1">
    <property type="nucleotide sequence ID" value="NZ_BAAANK010000005.1"/>
</dbReference>